<evidence type="ECO:0000313" key="2">
    <source>
        <dbReference type="EMBL" id="NIR76458.1"/>
    </source>
</evidence>
<dbReference type="Proteomes" id="UP000702544">
    <property type="component" value="Unassembled WGS sequence"/>
</dbReference>
<evidence type="ECO:0000256" key="1">
    <source>
        <dbReference type="SAM" id="MobiDB-lite"/>
    </source>
</evidence>
<evidence type="ECO:0000313" key="3">
    <source>
        <dbReference type="Proteomes" id="UP000702544"/>
    </source>
</evidence>
<accession>A0AAE5CCU3</accession>
<gene>
    <name evidence="2" type="ORF">GWO12_15355</name>
</gene>
<dbReference type="EMBL" id="JAACAK010000130">
    <property type="protein sequence ID" value="NIR76458.1"/>
    <property type="molecule type" value="Genomic_DNA"/>
</dbReference>
<feature type="compositionally biased region" description="Acidic residues" evidence="1">
    <location>
        <begin position="19"/>
        <end position="65"/>
    </location>
</feature>
<dbReference type="AlphaFoldDB" id="A0AAE5CCU3"/>
<sequence length="77" mass="9394">MKAFEGSSFDLEDLFVARDDEDDLDDDLEDEDDEFDDEDLDLDEDFEDEEEEWEEEFEDLEDDEVSTSRRRRPDDWE</sequence>
<comment type="caution">
    <text evidence="2">The sequence shown here is derived from an EMBL/GenBank/DDBJ whole genome shotgun (WGS) entry which is preliminary data.</text>
</comment>
<reference evidence="2 3" key="1">
    <citation type="submission" date="2020-01" db="EMBL/GenBank/DDBJ databases">
        <title>Genomes assembled from Gulf of Kutch pelagic sediment metagenomes.</title>
        <authorList>
            <person name="Chandrashekar M."/>
            <person name="Mahajan M.S."/>
            <person name="Dave K.J."/>
            <person name="Vatsa P."/>
            <person name="Nathani N.M."/>
        </authorList>
    </citation>
    <scope>NUCLEOTIDE SEQUENCE [LARGE SCALE GENOMIC DNA]</scope>
    <source>
        <strain evidence="2">KS3-K002</strain>
    </source>
</reference>
<protein>
    <submittedName>
        <fullName evidence="2">Uncharacterized protein</fullName>
    </submittedName>
</protein>
<organism evidence="2 3">
    <name type="scientific">Candidatus Kutchimonas denitrificans</name>
    <dbReference type="NCBI Taxonomy" id="3056748"/>
    <lineage>
        <taxon>Bacteria</taxon>
        <taxon>Pseudomonadati</taxon>
        <taxon>Gemmatimonadota</taxon>
        <taxon>Gemmatimonadia</taxon>
        <taxon>Candidatus Palauibacterales</taxon>
        <taxon>Candidatus Palauibacteraceae</taxon>
        <taxon>Candidatus Kutchimonas</taxon>
    </lineage>
</organism>
<feature type="region of interest" description="Disordered" evidence="1">
    <location>
        <begin position="1"/>
        <end position="77"/>
    </location>
</feature>
<proteinExistence type="predicted"/>
<name>A0AAE5CCU3_9BACT</name>